<dbReference type="Gene3D" id="3.40.35.10">
    <property type="entry name" value="Phosphotransferase system, sorbose subfamily IIB component"/>
    <property type="match status" value="1"/>
</dbReference>
<evidence type="ECO:0000256" key="1">
    <source>
        <dbReference type="ARBA" id="ARBA00004496"/>
    </source>
</evidence>
<dbReference type="EC" id="2.7.1.206" evidence="10"/>
<evidence type="ECO:0000256" key="7">
    <source>
        <dbReference type="ARBA" id="ARBA00022777"/>
    </source>
</evidence>
<evidence type="ECO:0000259" key="8">
    <source>
        <dbReference type="PROSITE" id="PS51101"/>
    </source>
</evidence>
<protein>
    <submittedName>
        <fullName evidence="9">PTS mannose/fructose/sorbose transporter subunit IIB</fullName>
    </submittedName>
    <submittedName>
        <fullName evidence="10">PTS system sorbose-specific EIIB component</fullName>
        <ecNumber evidence="10">2.7.1.206</ecNumber>
    </submittedName>
</protein>
<evidence type="ECO:0000313" key="10">
    <source>
        <dbReference type="EMBL" id="VWL97924.1"/>
    </source>
</evidence>
<dbReference type="GeneID" id="77465941"/>
<name>A0A414FWC8_9ACTN</name>
<evidence type="ECO:0000256" key="6">
    <source>
        <dbReference type="ARBA" id="ARBA00022683"/>
    </source>
</evidence>
<dbReference type="SUPFAM" id="SSF52728">
    <property type="entry name" value="PTS IIb component"/>
    <property type="match status" value="1"/>
</dbReference>
<dbReference type="EMBL" id="CABWIC010000011">
    <property type="protein sequence ID" value="VWL97924.1"/>
    <property type="molecule type" value="Genomic_DNA"/>
</dbReference>
<gene>
    <name evidence="10" type="primary">sorB_1</name>
    <name evidence="9" type="ORF">DW787_05855</name>
    <name evidence="10" type="ORF">JKKLCJKK_00955</name>
</gene>
<organism evidence="9 11">
    <name type="scientific">Collinsella intestinalis</name>
    <dbReference type="NCBI Taxonomy" id="147207"/>
    <lineage>
        <taxon>Bacteria</taxon>
        <taxon>Bacillati</taxon>
        <taxon>Actinomycetota</taxon>
        <taxon>Coriobacteriia</taxon>
        <taxon>Coriobacteriales</taxon>
        <taxon>Coriobacteriaceae</taxon>
        <taxon>Collinsella</taxon>
    </lineage>
</organism>
<dbReference type="PROSITE" id="PS51101">
    <property type="entry name" value="PTS_EIIB_TYPE_4"/>
    <property type="match status" value="1"/>
</dbReference>
<keyword evidence="5 10" id="KW-0808">Transferase</keyword>
<comment type="subcellular location">
    <subcellularLocation>
        <location evidence="1">Cytoplasm</location>
    </subcellularLocation>
</comment>
<reference evidence="9 11" key="1">
    <citation type="submission" date="2018-08" db="EMBL/GenBank/DDBJ databases">
        <title>A genome reference for cultivated species of the human gut microbiota.</title>
        <authorList>
            <person name="Zou Y."/>
            <person name="Xue W."/>
            <person name="Luo G."/>
        </authorList>
    </citation>
    <scope>NUCLEOTIDE SEQUENCE [LARGE SCALE GENOMIC DNA]</scope>
    <source>
        <strain evidence="9 11">AM30-5LB</strain>
    </source>
</reference>
<accession>A0A414FWC8</accession>
<keyword evidence="3" id="KW-0963">Cytoplasm</keyword>
<dbReference type="GO" id="GO:0009401">
    <property type="term" value="P:phosphoenolpyruvate-dependent sugar phosphotransferase system"/>
    <property type="evidence" value="ECO:0007669"/>
    <property type="project" value="UniProtKB-KW"/>
</dbReference>
<evidence type="ECO:0000313" key="12">
    <source>
        <dbReference type="Proteomes" id="UP000405524"/>
    </source>
</evidence>
<reference evidence="10 12" key="2">
    <citation type="submission" date="2019-10" db="EMBL/GenBank/DDBJ databases">
        <authorList>
            <person name="Wolf R A."/>
        </authorList>
    </citation>
    <scope>NUCLEOTIDE SEQUENCE [LARGE SCALE GENOMIC DNA]</scope>
    <source>
        <strain evidence="10">Collinsella_intestinalis_DSM_13632</strain>
    </source>
</reference>
<proteinExistence type="predicted"/>
<dbReference type="InterPro" id="IPR004720">
    <property type="entry name" value="PTS_IIB_sorbose-sp"/>
</dbReference>
<dbReference type="GO" id="GO:0005737">
    <property type="term" value="C:cytoplasm"/>
    <property type="evidence" value="ECO:0007669"/>
    <property type="project" value="UniProtKB-SubCell"/>
</dbReference>
<keyword evidence="4" id="KW-0762">Sugar transport</keyword>
<dbReference type="GO" id="GO:0016301">
    <property type="term" value="F:kinase activity"/>
    <property type="evidence" value="ECO:0007669"/>
    <property type="project" value="UniProtKB-KW"/>
</dbReference>
<dbReference type="AlphaFoldDB" id="A0A414FWC8"/>
<keyword evidence="6" id="KW-0598">Phosphotransferase system</keyword>
<dbReference type="GO" id="GO:0022871">
    <property type="term" value="F:protein-N(PI)-phosphohistidine-sorbose phosphotransferase system transporter activity"/>
    <property type="evidence" value="ECO:0007669"/>
    <property type="project" value="UniProtKB-EC"/>
</dbReference>
<keyword evidence="2" id="KW-0813">Transport</keyword>
<evidence type="ECO:0000256" key="3">
    <source>
        <dbReference type="ARBA" id="ARBA00022490"/>
    </source>
</evidence>
<evidence type="ECO:0000313" key="11">
    <source>
        <dbReference type="Proteomes" id="UP000286050"/>
    </source>
</evidence>
<dbReference type="Proteomes" id="UP000286050">
    <property type="component" value="Unassembled WGS sequence"/>
</dbReference>
<evidence type="ECO:0000256" key="2">
    <source>
        <dbReference type="ARBA" id="ARBA00022448"/>
    </source>
</evidence>
<keyword evidence="7" id="KW-0418">Kinase</keyword>
<dbReference type="EMBL" id="QSJI01000004">
    <property type="protein sequence ID" value="RHD55709.1"/>
    <property type="molecule type" value="Genomic_DNA"/>
</dbReference>
<sequence length="163" mass="17811">MPKITFARVDHRLIHGQVITKWSKIAAAQKIIIVDDVLGQDSFMVDIYKMAAPSGIEVDIMSAEKAGQAYTEDAMGGMNIFLLFKSIQMARKAFDAGLKLETLQLGGVPAEAGRKIVFQAVALNDQDVEDITHMHDAGVDITLQVVPEEAGMSFEDAIKKYNA</sequence>
<evidence type="ECO:0000313" key="9">
    <source>
        <dbReference type="EMBL" id="RHD55709.1"/>
    </source>
</evidence>
<dbReference type="Proteomes" id="UP000405524">
    <property type="component" value="Unassembled WGS sequence"/>
</dbReference>
<dbReference type="InterPro" id="IPR036667">
    <property type="entry name" value="PTS_IIB_sorbose-sp_sf"/>
</dbReference>
<evidence type="ECO:0000256" key="4">
    <source>
        <dbReference type="ARBA" id="ARBA00022597"/>
    </source>
</evidence>
<dbReference type="OrthoDB" id="9788818at2"/>
<evidence type="ECO:0000256" key="5">
    <source>
        <dbReference type="ARBA" id="ARBA00022679"/>
    </source>
</evidence>
<dbReference type="RefSeq" id="WP_118272035.1">
    <property type="nucleotide sequence ID" value="NZ_CABWIC010000011.1"/>
</dbReference>
<feature type="domain" description="PTS EIIB type-4" evidence="8">
    <location>
        <begin position="1"/>
        <end position="163"/>
    </location>
</feature>
<dbReference type="Pfam" id="PF03830">
    <property type="entry name" value="PTSIIB_sorb"/>
    <property type="match status" value="1"/>
</dbReference>